<dbReference type="FunFam" id="3.30.365.10:FF:000004">
    <property type="entry name" value="Xanthine dehydrogenase oxidase"/>
    <property type="match status" value="1"/>
</dbReference>
<reference evidence="24 25" key="1">
    <citation type="journal article" date="2024" name="Nat. Commun.">
        <title>Phylogenomics reveals the evolutionary origins of lichenization in chlorophyte algae.</title>
        <authorList>
            <person name="Puginier C."/>
            <person name="Libourel C."/>
            <person name="Otte J."/>
            <person name="Skaloud P."/>
            <person name="Haon M."/>
            <person name="Grisel S."/>
            <person name="Petersen M."/>
            <person name="Berrin J.G."/>
            <person name="Delaux P.M."/>
            <person name="Dal Grande F."/>
            <person name="Keller J."/>
        </authorList>
    </citation>
    <scope>NUCLEOTIDE SEQUENCE [LARGE SCALE GENOMIC DNA]</scope>
    <source>
        <strain evidence="24 25">SAG 2145</strain>
    </source>
</reference>
<feature type="binding site" evidence="19">
    <location>
        <position position="534"/>
    </location>
    <ligand>
        <name>FAD</name>
        <dbReference type="ChEBI" id="CHEBI:57692"/>
    </ligand>
</feature>
<feature type="binding site" evidence="19">
    <location>
        <position position="1023"/>
    </location>
    <ligand>
        <name>substrate</name>
    </ligand>
</feature>
<dbReference type="FunFam" id="3.30.43.10:FF:000001">
    <property type="entry name" value="Xanthine dehydrogenase/oxidase"/>
    <property type="match status" value="1"/>
</dbReference>
<dbReference type="InterPro" id="IPR005107">
    <property type="entry name" value="CO_DH_flav_C"/>
</dbReference>
<name>A0AAW1S150_9CHLO</name>
<feature type="binding site" evidence="20">
    <location>
        <position position="147"/>
    </location>
    <ligand>
        <name>[2Fe-2S] cluster</name>
        <dbReference type="ChEBI" id="CHEBI:190135"/>
        <label>2</label>
    </ligand>
</feature>
<dbReference type="PANTHER" id="PTHR45444:SF3">
    <property type="entry name" value="XANTHINE DEHYDROGENASE"/>
    <property type="match status" value="1"/>
</dbReference>
<feature type="binding site" evidence="20">
    <location>
        <position position="1222"/>
    </location>
    <ligand>
        <name>Mo-molybdopterin</name>
        <dbReference type="ChEBI" id="CHEBI:71302"/>
    </ligand>
    <ligandPart>
        <name>Mo</name>
        <dbReference type="ChEBI" id="CHEBI:28685"/>
    </ligandPart>
</feature>
<feature type="binding site" evidence="19">
    <location>
        <position position="552"/>
    </location>
    <ligand>
        <name>FAD</name>
        <dbReference type="ChEBI" id="CHEBI:57692"/>
    </ligand>
</feature>
<dbReference type="Gene3D" id="3.30.365.10">
    <property type="entry name" value="Aldehyde oxidase/xanthine dehydrogenase, molybdopterin binding domain"/>
    <property type="match status" value="4"/>
</dbReference>
<comment type="similarity">
    <text evidence="3">Belongs to the xanthine dehydrogenase family.</text>
</comment>
<dbReference type="PANTHER" id="PTHR45444">
    <property type="entry name" value="XANTHINE DEHYDROGENASE"/>
    <property type="match status" value="1"/>
</dbReference>
<dbReference type="SUPFAM" id="SSF54292">
    <property type="entry name" value="2Fe-2S ferredoxin-like"/>
    <property type="match status" value="1"/>
</dbReference>
<dbReference type="SMART" id="SM01092">
    <property type="entry name" value="CO_deh_flav_C"/>
    <property type="match status" value="1"/>
</dbReference>
<feature type="binding site" evidence="20">
    <location>
        <position position="112"/>
    </location>
    <ligand>
        <name>[2Fe-2S] cluster</name>
        <dbReference type="ChEBI" id="CHEBI:190135"/>
        <label>2</label>
    </ligand>
</feature>
<feature type="binding site" evidence="20">
    <location>
        <position position="910"/>
    </location>
    <ligand>
        <name>Mo-molybdopterin</name>
        <dbReference type="ChEBI" id="CHEBI:71302"/>
    </ligand>
    <ligandPart>
        <name>Mo</name>
        <dbReference type="ChEBI" id="CHEBI:28685"/>
    </ligandPart>
</feature>
<dbReference type="InterPro" id="IPR016167">
    <property type="entry name" value="FAD-bd_PCMH_sub1"/>
</dbReference>
<dbReference type="InterPro" id="IPR036856">
    <property type="entry name" value="Ald_Oxase/Xan_DH_a/b_sf"/>
</dbReference>
<evidence type="ECO:0000256" key="12">
    <source>
        <dbReference type="ARBA" id="ARBA00023014"/>
    </source>
</evidence>
<dbReference type="Pfam" id="PF20256">
    <property type="entry name" value="MoCoBD_2"/>
    <property type="match status" value="1"/>
</dbReference>
<evidence type="ECO:0000313" key="24">
    <source>
        <dbReference type="EMBL" id="KAK9839939.1"/>
    </source>
</evidence>
<dbReference type="Pfam" id="PF03450">
    <property type="entry name" value="CO_deh_flav_C"/>
    <property type="match status" value="1"/>
</dbReference>
<feature type="domain" description="2Fe-2S ferredoxin-type" evidence="22">
    <location>
        <begin position="1"/>
        <end position="87"/>
    </location>
</feature>
<dbReference type="InterPro" id="IPR008274">
    <property type="entry name" value="AldOxase/xan_DH_MoCoBD1"/>
</dbReference>
<feature type="binding site" evidence="19">
    <location>
        <position position="490"/>
    </location>
    <ligand>
        <name>FAD</name>
        <dbReference type="ChEBI" id="CHEBI:57692"/>
    </ligand>
</feature>
<dbReference type="Proteomes" id="UP001438707">
    <property type="component" value="Unassembled WGS sequence"/>
</dbReference>
<evidence type="ECO:0000256" key="11">
    <source>
        <dbReference type="ARBA" id="ARBA00023004"/>
    </source>
</evidence>
<dbReference type="InterPro" id="IPR037165">
    <property type="entry name" value="AldOxase/xan_DH_Mopterin-bd_sf"/>
</dbReference>
<evidence type="ECO:0000256" key="10">
    <source>
        <dbReference type="ARBA" id="ARBA00023002"/>
    </source>
</evidence>
<dbReference type="Gene3D" id="1.10.150.120">
    <property type="entry name" value="[2Fe-2S]-binding domain"/>
    <property type="match status" value="1"/>
</dbReference>
<dbReference type="SUPFAM" id="SSF47741">
    <property type="entry name" value="CO dehydrogenase ISP C-domain like"/>
    <property type="match status" value="1"/>
</dbReference>
<dbReference type="FunFam" id="3.10.20.30:FF:000012">
    <property type="entry name" value="Xanthine dehydrogenase/oxidase"/>
    <property type="match status" value="1"/>
</dbReference>
<feature type="binding site" evidence="20">
    <location>
        <position position="1055"/>
    </location>
    <ligand>
        <name>Mo-molybdopterin</name>
        <dbReference type="ChEBI" id="CHEBI:71302"/>
    </ligand>
    <ligandPart>
        <name>Mo</name>
        <dbReference type="ChEBI" id="CHEBI:28685"/>
    </ligandPart>
</feature>
<feature type="binding site" evidence="20">
    <location>
        <position position="109"/>
    </location>
    <ligand>
        <name>[2Fe-2S] cluster</name>
        <dbReference type="ChEBI" id="CHEBI:190135"/>
        <label>2</label>
    </ligand>
</feature>
<gene>
    <name evidence="24" type="ORF">WJX74_000761</name>
</gene>
<dbReference type="InterPro" id="IPR036318">
    <property type="entry name" value="FAD-bd_PCMH-like_sf"/>
</dbReference>
<feature type="active site" description="Proton acceptor" evidence="18">
    <location>
        <position position="1410"/>
    </location>
</feature>
<evidence type="ECO:0000256" key="4">
    <source>
        <dbReference type="ARBA" id="ARBA00013123"/>
    </source>
</evidence>
<evidence type="ECO:0000256" key="3">
    <source>
        <dbReference type="ARBA" id="ARBA00006849"/>
    </source>
</evidence>
<dbReference type="InterPro" id="IPR012675">
    <property type="entry name" value="Beta-grasp_dom_sf"/>
</dbReference>
<feature type="compositionally biased region" description="Basic and acidic residues" evidence="21">
    <location>
        <begin position="308"/>
        <end position="317"/>
    </location>
</feature>
<comment type="catalytic activity">
    <reaction evidence="16">
        <text>xanthine + NAD(+) + H2O = urate + NADH + H(+)</text>
        <dbReference type="Rhea" id="RHEA:16669"/>
        <dbReference type="ChEBI" id="CHEBI:15377"/>
        <dbReference type="ChEBI" id="CHEBI:15378"/>
        <dbReference type="ChEBI" id="CHEBI:17712"/>
        <dbReference type="ChEBI" id="CHEBI:17775"/>
        <dbReference type="ChEBI" id="CHEBI:57540"/>
        <dbReference type="ChEBI" id="CHEBI:57945"/>
        <dbReference type="EC" id="1.17.1.4"/>
    </reaction>
</comment>
<keyword evidence="12 20" id="KW-0411">Iron-sulfur</keyword>
<dbReference type="GO" id="GO:0071949">
    <property type="term" value="F:FAD binding"/>
    <property type="evidence" value="ECO:0007669"/>
    <property type="project" value="InterPro"/>
</dbReference>
<dbReference type="Gene3D" id="3.10.20.30">
    <property type="match status" value="1"/>
</dbReference>
<protein>
    <recommendedName>
        <fullName evidence="4">xanthine dehydrogenase</fullName>
        <ecNumber evidence="4">1.17.1.4</ecNumber>
    </recommendedName>
</protein>
<keyword evidence="14" id="KW-0576">Peroxisome</keyword>
<dbReference type="Gene3D" id="3.90.1170.50">
    <property type="entry name" value="Aldehyde oxidase/xanthine dehydrogenase, a/b hammerhead"/>
    <property type="match status" value="1"/>
</dbReference>
<dbReference type="InterPro" id="IPR036010">
    <property type="entry name" value="2Fe-2S_ferredoxin-like_sf"/>
</dbReference>
<dbReference type="GO" id="GO:0004854">
    <property type="term" value="F:xanthine dehydrogenase activity"/>
    <property type="evidence" value="ECO:0007669"/>
    <property type="project" value="UniProtKB-EC"/>
</dbReference>
<dbReference type="InterPro" id="IPR036683">
    <property type="entry name" value="CO_DH_flav_C_dom_sf"/>
</dbReference>
<feature type="region of interest" description="Disordered" evidence="21">
    <location>
        <begin position="175"/>
        <end position="204"/>
    </location>
</feature>
<dbReference type="PROSITE" id="PS00197">
    <property type="entry name" value="2FE2S_FER_1"/>
    <property type="match status" value="1"/>
</dbReference>
<evidence type="ECO:0000256" key="19">
    <source>
        <dbReference type="PIRSR" id="PIRSR000127-2"/>
    </source>
</evidence>
<keyword evidence="8 20" id="KW-0479">Metal-binding</keyword>
<evidence type="ECO:0000256" key="17">
    <source>
        <dbReference type="ARBA" id="ARBA00049517"/>
    </source>
</evidence>
<dbReference type="InterPro" id="IPR046867">
    <property type="entry name" value="AldOxase/xan_DH_MoCoBD2"/>
</dbReference>
<dbReference type="InterPro" id="IPR016208">
    <property type="entry name" value="Ald_Oxase/xanthine_DH-like"/>
</dbReference>
<dbReference type="FunFam" id="3.90.1170.50:FF:000001">
    <property type="entry name" value="Aldehyde oxidase 1"/>
    <property type="match status" value="1"/>
</dbReference>
<proteinExistence type="inferred from homology"/>
<keyword evidence="9 19" id="KW-0274">FAD</keyword>
<dbReference type="GO" id="GO:0005777">
    <property type="term" value="C:peroxisome"/>
    <property type="evidence" value="ECO:0007669"/>
    <property type="project" value="UniProtKB-SubCell"/>
</dbReference>
<evidence type="ECO:0000256" key="18">
    <source>
        <dbReference type="PIRSR" id="PIRSR000127-1"/>
    </source>
</evidence>
<evidence type="ECO:0000256" key="6">
    <source>
        <dbReference type="ARBA" id="ARBA00022630"/>
    </source>
</evidence>
<dbReference type="InterPro" id="IPR000674">
    <property type="entry name" value="Ald_Oxase/Xan_DH_a/b"/>
</dbReference>
<evidence type="ECO:0000256" key="16">
    <source>
        <dbReference type="ARBA" id="ARBA00049017"/>
    </source>
</evidence>
<feature type="binding site" evidence="19">
    <location>
        <position position="945"/>
    </location>
    <ligand>
        <name>substrate</name>
    </ligand>
</feature>
<dbReference type="GO" id="GO:0051537">
    <property type="term" value="F:2 iron, 2 sulfur cluster binding"/>
    <property type="evidence" value="ECO:0007669"/>
    <property type="project" value="UniProtKB-KW"/>
</dbReference>
<comment type="cofactor">
    <cofactor evidence="20">
        <name>[2Fe-2S] cluster</name>
        <dbReference type="ChEBI" id="CHEBI:190135"/>
    </cofactor>
    <text evidence="20">Binds 2 [2Fe-2S] clusters.</text>
</comment>
<dbReference type="Pfam" id="PF00941">
    <property type="entry name" value="FAD_binding_5"/>
    <property type="match status" value="1"/>
</dbReference>
<feature type="binding site" evidence="19">
    <location>
        <position position="1153"/>
    </location>
    <ligand>
        <name>substrate</name>
    </ligand>
</feature>
<feature type="compositionally biased region" description="Polar residues" evidence="21">
    <location>
        <begin position="284"/>
        <end position="293"/>
    </location>
</feature>
<dbReference type="FunFam" id="3.30.365.10:FF:000002">
    <property type="entry name" value="Xanthine dehydrogenase oxidase"/>
    <property type="match status" value="1"/>
</dbReference>
<dbReference type="Gene3D" id="3.30.465.10">
    <property type="match status" value="1"/>
</dbReference>
<comment type="subcellular location">
    <subcellularLocation>
        <location evidence="2">Peroxisome</location>
    </subcellularLocation>
</comment>
<dbReference type="InterPro" id="IPR036884">
    <property type="entry name" value="2Fe-2S-bd_dom_sf"/>
</dbReference>
<evidence type="ECO:0000256" key="14">
    <source>
        <dbReference type="ARBA" id="ARBA00023140"/>
    </source>
</evidence>
<dbReference type="EMBL" id="JALJOS010000004">
    <property type="protein sequence ID" value="KAK9839939.1"/>
    <property type="molecule type" value="Genomic_DNA"/>
</dbReference>
<feature type="binding site" evidence="20">
    <location>
        <position position="46"/>
    </location>
    <ligand>
        <name>[2Fe-2S] cluster</name>
        <dbReference type="ChEBI" id="CHEBI:190135"/>
        <label>1</label>
    </ligand>
</feature>
<feature type="binding site" evidence="19">
    <location>
        <begin position="477"/>
        <end position="481"/>
    </location>
    <ligand>
        <name>FAD</name>
        <dbReference type="ChEBI" id="CHEBI:57692"/>
    </ligand>
</feature>
<dbReference type="InterPro" id="IPR016166">
    <property type="entry name" value="FAD-bd_PCMH"/>
</dbReference>
<dbReference type="GO" id="GO:0005506">
    <property type="term" value="F:iron ion binding"/>
    <property type="evidence" value="ECO:0007669"/>
    <property type="project" value="InterPro"/>
</dbReference>
<feature type="binding site" evidence="19">
    <location>
        <begin position="387"/>
        <end position="394"/>
    </location>
    <ligand>
        <name>FAD</name>
        <dbReference type="ChEBI" id="CHEBI:57692"/>
    </ligand>
</feature>
<dbReference type="InterPro" id="IPR016169">
    <property type="entry name" value="FAD-bd_PCMH_sub2"/>
</dbReference>
<dbReference type="SUPFAM" id="SSF55447">
    <property type="entry name" value="CO dehydrogenase flavoprotein C-terminal domain-like"/>
    <property type="match status" value="1"/>
</dbReference>
<dbReference type="PROSITE" id="PS51387">
    <property type="entry name" value="FAD_PCMH"/>
    <property type="match status" value="1"/>
</dbReference>
<comment type="cofactor">
    <cofactor evidence="1 19">
        <name>FAD</name>
        <dbReference type="ChEBI" id="CHEBI:57692"/>
    </cofactor>
</comment>
<dbReference type="Pfam" id="PF01799">
    <property type="entry name" value="Fer2_2"/>
    <property type="match status" value="1"/>
</dbReference>
<evidence type="ECO:0000256" key="8">
    <source>
        <dbReference type="ARBA" id="ARBA00022723"/>
    </source>
</evidence>
<dbReference type="InterPro" id="IPR006058">
    <property type="entry name" value="2Fe2S_fd_BS"/>
</dbReference>
<keyword evidence="11 20" id="KW-0408">Iron</keyword>
<feature type="compositionally biased region" description="Low complexity" evidence="21">
    <location>
        <begin position="238"/>
        <end position="248"/>
    </location>
</feature>
<keyword evidence="10" id="KW-0560">Oxidoreductase</keyword>
<comment type="catalytic activity">
    <reaction evidence="17">
        <text>hypoxanthine + NAD(+) + H2O = xanthine + NADH + H(+)</text>
        <dbReference type="Rhea" id="RHEA:24670"/>
        <dbReference type="ChEBI" id="CHEBI:15377"/>
        <dbReference type="ChEBI" id="CHEBI:15378"/>
        <dbReference type="ChEBI" id="CHEBI:17368"/>
        <dbReference type="ChEBI" id="CHEBI:17712"/>
        <dbReference type="ChEBI" id="CHEBI:57540"/>
        <dbReference type="ChEBI" id="CHEBI:57945"/>
        <dbReference type="EC" id="1.17.1.4"/>
    </reaction>
</comment>
<evidence type="ECO:0000256" key="2">
    <source>
        <dbReference type="ARBA" id="ARBA00004275"/>
    </source>
</evidence>
<evidence type="ECO:0000256" key="9">
    <source>
        <dbReference type="ARBA" id="ARBA00022827"/>
    </source>
</evidence>
<feature type="binding site" evidence="20">
    <location>
        <position position="145"/>
    </location>
    <ligand>
        <name>[2Fe-2S] cluster</name>
        <dbReference type="ChEBI" id="CHEBI:190135"/>
        <label>2</label>
    </ligand>
</feature>
<dbReference type="FunFam" id="3.30.465.10:FF:000004">
    <property type="entry name" value="Xanthine dehydrogenase/oxidase"/>
    <property type="match status" value="1"/>
</dbReference>
<evidence type="ECO:0000256" key="1">
    <source>
        <dbReference type="ARBA" id="ARBA00001974"/>
    </source>
</evidence>
<dbReference type="Pfam" id="PF01315">
    <property type="entry name" value="Ald_Xan_dh_C"/>
    <property type="match status" value="1"/>
</dbReference>
<evidence type="ECO:0000256" key="21">
    <source>
        <dbReference type="SAM" id="MobiDB-lite"/>
    </source>
</evidence>
<keyword evidence="5 20" id="KW-0500">Molybdenum</keyword>
<dbReference type="SUPFAM" id="SSF56003">
    <property type="entry name" value="Molybdenum cofactor-binding domain"/>
    <property type="match status" value="1"/>
</dbReference>
<dbReference type="Pfam" id="PF02738">
    <property type="entry name" value="MoCoBD_1"/>
    <property type="match status" value="1"/>
</dbReference>
<feature type="domain" description="FAD-binding PCMH-type" evidence="23">
    <location>
        <begin position="359"/>
        <end position="544"/>
    </location>
</feature>
<accession>A0AAW1S150</accession>
<feature type="binding site" evidence="19">
    <location>
        <position position="467"/>
    </location>
    <ligand>
        <name>FAD</name>
        <dbReference type="ChEBI" id="CHEBI:57692"/>
    </ligand>
</feature>
<keyword evidence="13" id="KW-0520">NAD</keyword>
<evidence type="ECO:0000256" key="20">
    <source>
        <dbReference type="PIRSR" id="PIRSR000127-3"/>
    </source>
</evidence>
<dbReference type="PROSITE" id="PS51085">
    <property type="entry name" value="2FE2S_FER_2"/>
    <property type="match status" value="1"/>
</dbReference>
<evidence type="ECO:0000259" key="23">
    <source>
        <dbReference type="PROSITE" id="PS51387"/>
    </source>
</evidence>
<evidence type="ECO:0000313" key="25">
    <source>
        <dbReference type="Proteomes" id="UP001438707"/>
    </source>
</evidence>
<sequence>MTSSPLCYINGKRKFLPQGRAESTLLQYLREIGLTGTKLGCGEGGCGACTVMLSSMENGDLHHRSANACLCPLYSVDGMHVVTVEGIGNSRDGLHPIQERLANSHGSQCGFCTPGFVMSMYSLLRSKAGAPSEQDIQENLAGNLCRCTGYRPILDAFRVFAEVPAGAYTEEAIAAHRQGKKDDDNAADQSQPTGYPDNGTIKMDRSKAICPSTGRPCDCGAAPETKALPASLATSSSASYDKSSSVKANGHADGHSNGTSNGIANGDANGHEPAANGSHKDHSCSQMSHSVGSANGGKFASGGIPDGPKMDVLSDSKAKKADSKAVVNQTQVRQQQWTSAVEPIFPPELRKRSPPELHLPGPYATWHRPLTLERLLMLREQYPEGKIVVGNTEIGIEMKYGRKTYPIFIAATHVAELNSMEVGPEGLTVGAAVTLSRLMRKLKQLVADRPKHETRTFQAMGEQMKYFAGNQIRNTASVGGNICTASPISDLNPIYMSTGSVFNVQGEGTGVRKVAAKNFFLGYRKVDMQPHEVLLNVHIPFTKEHDYIREYKQAHRRDDDIAIANAGMRVRMEMSSQGEWVVAEAEVALGGVAPRTIMAPLTMAGLQGRTWNKDTLHAAINSLAQDVYINSQSPGGMVEFRRAMVASFFFRFFMHVAFELDAALPGSCALFPETYRSGAIAHPHKPLSIGMQYFSKVPGDSVIGQPFRHAAAHVQVTGEAQYTDDIPLPANALHAALVYSDRPHAKLLSIDPSAAYEVEGMEGFFCAKDVPGHDIVPGTIPGTNQMGSVMHDEEVFALDEVKCVGQVIGVVVADTEQHARMAAQRVKIGYEDLPSLISCEDAIKANSYFEGWGHRLDYGDVDACFASGECDQMVEGTARIGGQEHFYLEPHCSIVIPQENSEICIYASTQAPNHHMETVAEVLGIPSHKVVCHVKRIGGGFGGKESRSVFTNAAIAVAAYRTRRPVRLVLDRAEDMQMTGHRHAFFIKYKVGFTNAGKILAMDVDLYNNAGCSLDLSAAVMDRALMHCENSYRIPNVRAVGHVCRTNIASNTAFRGFGGPQGMLAAEFWMDHVADLLEMPTEQLRDINLFQEGEETHFTQILEKCQVRACWEGVIAQAQVEERLKSIDAFNKENRWRKRGLAILPTMFGISFTTKFLNQAGALVHIYTDGSVLVTHGGVEMGQGLHTKVAAVAAQDLGCSMANVHIAETATDKVPNASPTAASASSDLYGSAVADACRQLNERLAPFREHMPDAPFPELAKAAYLDRVDLSAHGFYATPEVTGFGGTRPFNYFTYGACCAEVELDALNGNFDARRVDIVMDVGSSLNPAIDIGQIEGGFMQGMGWSCLEELVWGDEGHPWVKRGHLQTKGPGTYKIPTAKDIPLDMRVTLLRDSPNHRLPMVHSSKAIGEPPLFLGATCFFAIKKAIAAARADAGHPGWFPLDSPATPERVRMACADNLTVPFAPVKWLPHISC</sequence>
<dbReference type="EC" id="1.17.1.4" evidence="4"/>
<dbReference type="InterPro" id="IPR002346">
    <property type="entry name" value="Mopterin_DH_FAD-bd"/>
</dbReference>
<evidence type="ECO:0000256" key="7">
    <source>
        <dbReference type="ARBA" id="ARBA00022714"/>
    </source>
</evidence>
<comment type="cofactor">
    <cofactor evidence="20">
        <name>Mo-molybdopterin</name>
        <dbReference type="ChEBI" id="CHEBI:71302"/>
    </cofactor>
    <text evidence="20">Binds 1 Mo-molybdopterin (Mo-MPT) cofactor per subunit.</text>
</comment>
<comment type="cofactor">
    <cofactor evidence="15">
        <name>[2Fe-2S] cluster</name>
        <dbReference type="ChEBI" id="CHEBI:190135"/>
    </cofactor>
</comment>
<feature type="region of interest" description="Disordered" evidence="21">
    <location>
        <begin position="238"/>
        <end position="317"/>
    </location>
</feature>
<evidence type="ECO:0000256" key="5">
    <source>
        <dbReference type="ARBA" id="ARBA00022505"/>
    </source>
</evidence>
<dbReference type="InterPro" id="IPR001041">
    <property type="entry name" value="2Fe-2S_ferredoxin-type"/>
</dbReference>
<dbReference type="PIRSF" id="PIRSF000127">
    <property type="entry name" value="Xanthine_DH"/>
    <property type="match status" value="1"/>
</dbReference>
<feature type="binding site" evidence="19">
    <location>
        <position position="1057"/>
    </location>
    <ligand>
        <name>substrate</name>
    </ligand>
</feature>
<dbReference type="FunFam" id="3.30.365.10:FF:000003">
    <property type="entry name" value="Aldehyde oxidase 1"/>
    <property type="match status" value="1"/>
</dbReference>
<dbReference type="SMART" id="SM01008">
    <property type="entry name" value="Ald_Xan_dh_C"/>
    <property type="match status" value="1"/>
</dbReference>
<feature type="binding site" evidence="20">
    <location>
        <position position="49"/>
    </location>
    <ligand>
        <name>[2Fe-2S] cluster</name>
        <dbReference type="ChEBI" id="CHEBI:190135"/>
        <label>1</label>
    </ligand>
</feature>
<evidence type="ECO:0000259" key="22">
    <source>
        <dbReference type="PROSITE" id="PS51085"/>
    </source>
</evidence>
<dbReference type="SUPFAM" id="SSF54665">
    <property type="entry name" value="CO dehydrogenase molybdoprotein N-domain-like"/>
    <property type="match status" value="1"/>
</dbReference>
<dbReference type="Pfam" id="PF00111">
    <property type="entry name" value="Fer2"/>
    <property type="match status" value="1"/>
</dbReference>
<dbReference type="FunFam" id="3.30.365.10:FF:000001">
    <property type="entry name" value="Xanthine dehydrogenase oxidase"/>
    <property type="match status" value="1"/>
</dbReference>
<dbReference type="InterPro" id="IPR002888">
    <property type="entry name" value="2Fe-2S-bd"/>
</dbReference>
<evidence type="ECO:0000256" key="15">
    <source>
        <dbReference type="ARBA" id="ARBA00034078"/>
    </source>
</evidence>
<feature type="binding site" evidence="20">
    <location>
        <position position="41"/>
    </location>
    <ligand>
        <name>[2Fe-2S] cluster</name>
        <dbReference type="ChEBI" id="CHEBI:190135"/>
        <label>1</label>
    </ligand>
</feature>
<organism evidence="24 25">
    <name type="scientific">Apatococcus lobatus</name>
    <dbReference type="NCBI Taxonomy" id="904363"/>
    <lineage>
        <taxon>Eukaryota</taxon>
        <taxon>Viridiplantae</taxon>
        <taxon>Chlorophyta</taxon>
        <taxon>core chlorophytes</taxon>
        <taxon>Trebouxiophyceae</taxon>
        <taxon>Chlorellales</taxon>
        <taxon>Chlorellaceae</taxon>
        <taxon>Apatococcus</taxon>
    </lineage>
</organism>
<feature type="binding site" evidence="20">
    <location>
        <position position="69"/>
    </location>
    <ligand>
        <name>[2Fe-2S] cluster</name>
        <dbReference type="ChEBI" id="CHEBI:190135"/>
        <label>1</label>
    </ligand>
</feature>
<evidence type="ECO:0000256" key="13">
    <source>
        <dbReference type="ARBA" id="ARBA00023027"/>
    </source>
</evidence>
<comment type="caution">
    <text evidence="24">The sequence shown here is derived from an EMBL/GenBank/DDBJ whole genome shotgun (WGS) entry which is preliminary data.</text>
</comment>
<keyword evidence="7 20" id="KW-0001">2Fe-2S</keyword>
<dbReference type="Gene3D" id="3.30.43.10">
    <property type="entry name" value="Uridine Diphospho-n-acetylenolpyruvylglucosamine Reductase, domain 2"/>
    <property type="match status" value="1"/>
</dbReference>
<keyword evidence="25" id="KW-1185">Reference proteome</keyword>
<keyword evidence="6" id="KW-0285">Flavoprotein</keyword>
<dbReference type="Gene3D" id="3.30.390.50">
    <property type="entry name" value="CO dehydrogenase flavoprotein, C-terminal domain"/>
    <property type="match status" value="1"/>
</dbReference>
<feature type="binding site" evidence="20">
    <location>
        <position position="941"/>
    </location>
    <ligand>
        <name>Mo-molybdopterin</name>
        <dbReference type="ChEBI" id="CHEBI:71302"/>
    </ligand>
    <ligandPart>
        <name>Mo</name>
        <dbReference type="ChEBI" id="CHEBI:28685"/>
    </ligandPart>
</feature>
<dbReference type="SUPFAM" id="SSF56176">
    <property type="entry name" value="FAD-binding/transporter-associated domain-like"/>
    <property type="match status" value="1"/>
</dbReference>